<sequence>MSMLHIVNKSPFEKSSLDSCLTYAKDGAAILLIEDAVYAALKGTAFADKVKAALNRCKVHVLEPDIKARGMDIANIIEGVEMVGYGGFVDLTATCDNVHSWV</sequence>
<evidence type="ECO:0000313" key="1">
    <source>
        <dbReference type="EMBL" id="VFJ42397.1"/>
    </source>
</evidence>
<dbReference type="InterPro" id="IPR027396">
    <property type="entry name" value="DsrEFH-like"/>
</dbReference>
<dbReference type="EMBL" id="CAADEX010000001">
    <property type="protein sequence ID" value="VFJ42397.1"/>
    <property type="molecule type" value="Genomic_DNA"/>
</dbReference>
<dbReference type="AlphaFoldDB" id="A0A450RTN9"/>
<dbReference type="NCBIfam" id="TIGR03011">
    <property type="entry name" value="sulf_tusB_dsrH"/>
    <property type="match status" value="1"/>
</dbReference>
<dbReference type="PANTHER" id="PTHR37526:SF1">
    <property type="entry name" value="PROTEIN TUSB"/>
    <property type="match status" value="1"/>
</dbReference>
<proteinExistence type="predicted"/>
<dbReference type="GO" id="GO:1990228">
    <property type="term" value="C:sulfurtransferase complex"/>
    <property type="evidence" value="ECO:0007669"/>
    <property type="project" value="TreeGrafter"/>
</dbReference>
<dbReference type="PANTHER" id="PTHR37526">
    <property type="entry name" value="PROTEIN TUSB"/>
    <property type="match status" value="1"/>
</dbReference>
<reference evidence="1" key="1">
    <citation type="submission" date="2019-02" db="EMBL/GenBank/DDBJ databases">
        <authorList>
            <person name="Gruber-Vodicka R. H."/>
            <person name="Seah K. B. B."/>
        </authorList>
    </citation>
    <scope>NUCLEOTIDE SEQUENCE</scope>
    <source>
        <strain evidence="2">BECK_DK161</strain>
        <strain evidence="1">BECK_DK47</strain>
    </source>
</reference>
<accession>A0A450RTN9</accession>
<dbReference type="Pfam" id="PF04077">
    <property type="entry name" value="DsrH"/>
    <property type="match status" value="1"/>
</dbReference>
<dbReference type="InterPro" id="IPR007215">
    <property type="entry name" value="Sulphur_relay_TusB/DsrH"/>
</dbReference>
<dbReference type="Gene3D" id="3.40.1260.10">
    <property type="entry name" value="DsrEFH-like"/>
    <property type="match status" value="1"/>
</dbReference>
<dbReference type="GO" id="GO:0002143">
    <property type="term" value="P:tRNA wobble position uridine thiolation"/>
    <property type="evidence" value="ECO:0007669"/>
    <property type="project" value="InterPro"/>
</dbReference>
<organism evidence="1">
    <name type="scientific">Candidatus Kentrum sp. DK</name>
    <dbReference type="NCBI Taxonomy" id="2126562"/>
    <lineage>
        <taxon>Bacteria</taxon>
        <taxon>Pseudomonadati</taxon>
        <taxon>Pseudomonadota</taxon>
        <taxon>Gammaproteobacteria</taxon>
        <taxon>Candidatus Kentrum</taxon>
    </lineage>
</organism>
<name>A0A450RTN9_9GAMM</name>
<evidence type="ECO:0000313" key="2">
    <source>
        <dbReference type="EMBL" id="VFJ45436.1"/>
    </source>
</evidence>
<protein>
    <submittedName>
        <fullName evidence="1">tRNA 2-thiouridine synthesizing protein B</fullName>
    </submittedName>
</protein>
<gene>
    <name evidence="1" type="ORF">BECKDK2373B_GA0170837_100120</name>
    <name evidence="2" type="ORF">BECKDK2373C_GA0170839_101130</name>
</gene>
<dbReference type="SUPFAM" id="SSF75169">
    <property type="entry name" value="DsrEFH-like"/>
    <property type="match status" value="1"/>
</dbReference>
<dbReference type="EMBL" id="CAADEY010000011">
    <property type="protein sequence ID" value="VFJ45436.1"/>
    <property type="molecule type" value="Genomic_DNA"/>
</dbReference>